<dbReference type="WBParaSite" id="maker-PairedContig_1245-snap-gene-0.11-mRNA-1">
    <property type="protein sequence ID" value="maker-PairedContig_1245-snap-gene-0.11-mRNA-1"/>
    <property type="gene ID" value="maker-PairedContig_1245-snap-gene-0.11"/>
</dbReference>
<name>A0A1I8EAL4_WUCBA</name>
<proteinExistence type="predicted"/>
<feature type="region of interest" description="Disordered" evidence="1">
    <location>
        <begin position="1"/>
        <end position="22"/>
    </location>
</feature>
<dbReference type="AlphaFoldDB" id="A0A1I8EAL4"/>
<feature type="compositionally biased region" description="Polar residues" evidence="1">
    <location>
        <begin position="191"/>
        <end position="208"/>
    </location>
</feature>
<evidence type="ECO:0000313" key="2">
    <source>
        <dbReference type="WBParaSite" id="maker-PairedContig_1245-snap-gene-0.11-mRNA-1"/>
    </source>
</evidence>
<feature type="compositionally biased region" description="Basic residues" evidence="1">
    <location>
        <begin position="181"/>
        <end position="190"/>
    </location>
</feature>
<dbReference type="InterPro" id="IPR018800">
    <property type="entry name" value="PRCC"/>
</dbReference>
<evidence type="ECO:0000256" key="1">
    <source>
        <dbReference type="SAM" id="MobiDB-lite"/>
    </source>
</evidence>
<feature type="region of interest" description="Disordered" evidence="1">
    <location>
        <begin position="180"/>
        <end position="208"/>
    </location>
</feature>
<organism evidence="2">
    <name type="scientific">Wuchereria bancrofti</name>
    <dbReference type="NCBI Taxonomy" id="6293"/>
    <lineage>
        <taxon>Eukaryota</taxon>
        <taxon>Metazoa</taxon>
        <taxon>Ecdysozoa</taxon>
        <taxon>Nematoda</taxon>
        <taxon>Chromadorea</taxon>
        <taxon>Rhabditida</taxon>
        <taxon>Spirurina</taxon>
        <taxon>Spiruromorpha</taxon>
        <taxon>Filarioidea</taxon>
        <taxon>Onchocercidae</taxon>
        <taxon>Wuchereria</taxon>
    </lineage>
</organism>
<dbReference type="PANTHER" id="PTHR13621:SF2">
    <property type="entry name" value="PROLINE-RICH PROTEIN PRCC"/>
    <property type="match status" value="1"/>
</dbReference>
<dbReference type="PANTHER" id="PTHR13621">
    <property type="entry name" value="PROLINE-RICH PROTEIN PRCC"/>
    <property type="match status" value="1"/>
</dbReference>
<dbReference type="STRING" id="6293.A0A1I8EAL4"/>
<accession>A0A1I8EAL4</accession>
<sequence>MKSSHPPAVGSHFHNRPCSSDGRSRCLRTGCMCAAVFGRGGKITCGVSEYIRSLILERLRRNISMPNKYARSKMLSLVDYTGSDDEDIDESHSEECIYAEVVSNRTKSSTFANKDDRTTDGFSRLGDVAMIDDITNAEEQSSILTNLPPALPLVDKRMEKERDLEDLVKRKDWELKLAKKAERRRKRHHTISTNSSSKNYRASKSLAENKSNSKKLVVIQAFSGLKGLTGDEKQGKSDEQPAHLMTASSSANLLTVLPEPKNASGTSRSLNLFMPNSTHSSENAKMPKILAAREISKESKFAEEESGDASDEDHDSTDFFGLKAFDNPPIVSNITSVLDVSDDKKLGQVGLTSDAKVENNISDFVSNPEIIAEYDDTSTSTTSSGIIDDSQALCMIYSRDIAHLGGTVSNAAKAVENIVDVSVDKVLGPNVRSTLLKNLHNKSLAEATLSHLANIPKSKDTVSMLARRKHQITYLASVAVAREEQLAEQWSVNRHNKRTSARKYGF</sequence>
<reference evidence="2" key="1">
    <citation type="submission" date="2016-11" db="UniProtKB">
        <authorList>
            <consortium name="WormBaseParasite"/>
        </authorList>
    </citation>
    <scope>IDENTIFICATION</scope>
    <source>
        <strain evidence="2">pt0022</strain>
    </source>
</reference>
<protein>
    <submittedName>
        <fullName evidence="2">Uncharacterized protein</fullName>
    </submittedName>
</protein>
<dbReference type="Pfam" id="PF10253">
    <property type="entry name" value="PRCC"/>
    <property type="match status" value="1"/>
</dbReference>
<dbReference type="GO" id="GO:0005634">
    <property type="term" value="C:nucleus"/>
    <property type="evidence" value="ECO:0007669"/>
    <property type="project" value="TreeGrafter"/>
</dbReference>